<name>A0ABQ6FJG0_9CHLR</name>
<accession>A0ABQ6FJG0</accession>
<dbReference type="EMBL" id="BSRI01000001">
    <property type="protein sequence ID" value="GLV53715.1"/>
    <property type="molecule type" value="Genomic_DNA"/>
</dbReference>
<evidence type="ECO:0000313" key="2">
    <source>
        <dbReference type="Proteomes" id="UP001344906"/>
    </source>
</evidence>
<proteinExistence type="predicted"/>
<protein>
    <submittedName>
        <fullName evidence="1">Uncharacterized protein</fullName>
    </submittedName>
</protein>
<dbReference type="Proteomes" id="UP001344906">
    <property type="component" value="Unassembled WGS sequence"/>
</dbReference>
<organism evidence="1 2">
    <name type="scientific">Dictyobacter halimunensis</name>
    <dbReference type="NCBI Taxonomy" id="3026934"/>
    <lineage>
        <taxon>Bacteria</taxon>
        <taxon>Bacillati</taxon>
        <taxon>Chloroflexota</taxon>
        <taxon>Ktedonobacteria</taxon>
        <taxon>Ktedonobacterales</taxon>
        <taxon>Dictyobacteraceae</taxon>
        <taxon>Dictyobacter</taxon>
    </lineage>
</organism>
<sequence length="60" mass="7008">MRTLYAVYPGYELAYRPFRFDVDPGPLIYLVGVFVGLRNCLMLIHRHEVAALNHDLPIYQ</sequence>
<comment type="caution">
    <text evidence="1">The sequence shown here is derived from an EMBL/GenBank/DDBJ whole genome shotgun (WGS) entry which is preliminary data.</text>
</comment>
<evidence type="ECO:0000313" key="1">
    <source>
        <dbReference type="EMBL" id="GLV53715.1"/>
    </source>
</evidence>
<dbReference type="RefSeq" id="WP_338247424.1">
    <property type="nucleotide sequence ID" value="NZ_BSRI01000001.1"/>
</dbReference>
<keyword evidence="2" id="KW-1185">Reference proteome</keyword>
<reference evidence="1 2" key="1">
    <citation type="submission" date="2023-02" db="EMBL/GenBank/DDBJ databases">
        <title>Dictyobacter halimunensis sp. nov., a new member of the class Ktedonobacteria from forest soil in a geothermal area.</title>
        <authorList>
            <person name="Rachmania M.K."/>
            <person name="Ningsih F."/>
            <person name="Sakai Y."/>
            <person name="Yabe S."/>
            <person name="Yokota A."/>
            <person name="Sjamsuridzal W."/>
        </authorList>
    </citation>
    <scope>NUCLEOTIDE SEQUENCE [LARGE SCALE GENOMIC DNA]</scope>
    <source>
        <strain evidence="1 2">S3.2.2.5</strain>
    </source>
</reference>
<gene>
    <name evidence="1" type="ORF">KDH_05670</name>
</gene>